<feature type="repeat" description="PPR" evidence="2">
    <location>
        <begin position="398"/>
        <end position="432"/>
    </location>
</feature>
<dbReference type="PROSITE" id="PS51375">
    <property type="entry name" value="PPR"/>
    <property type="match status" value="8"/>
</dbReference>
<gene>
    <name evidence="4" type="primary">LOC116188949</name>
</gene>
<protein>
    <submittedName>
        <fullName evidence="4">Pentatricopeptide repeat-containing protein At1g52640, mitochondrial</fullName>
    </submittedName>
</protein>
<keyword evidence="3" id="KW-1185">Reference proteome</keyword>
<sequence>MAIRSLSSPASSRTRCRTIQSLNSLLHCLVRLRPLASRPDPLPPPPEPSTDLVNEVSRVLSDHRSPHHDLETSLGPFSPHISTSLVEQVLKRSKNLAFPAHRFFLWAKTVPGFQHNAISYRILINLLGSSKNFSLLWDFVREMKDSHSDELNPEIFWLIFMAYSRANLPDDAIRAFCRMREFGFQPSQDDFDKLLYVLCKRKHVKHAQEFFDRAKVELDFKATAKSYSILMRGWGDTGELGEARKVFDEMSRTGCELDVQACNSLIDALCKGGNVDEAYKFFQEMGSKGINPDACTYSMFIWAYCESEDIHSVFRVLERMKRYNLVPNVYTYNRIIKKLCKKDKIREAYELLDEMIENGADPDSWSYNAILAYHCEHSEVNGALRLLSRMKKENCSPNQHSYNMVLKMLIRIGRFDRAEEVWNNMGKSGFYPSVSTYAVMVHGLCQKRGKLEEACRYFEMMIDEGIPPYSSTVEMLRNRLLGHGLLDNIEILAGKMERSTSCSVQEFARIMRGNKLSVGERRQYSDSGGSDFDSD</sequence>
<feature type="repeat" description="PPR" evidence="2">
    <location>
        <begin position="433"/>
        <end position="468"/>
    </location>
</feature>
<dbReference type="AlphaFoldDB" id="A0A6P8BXC6"/>
<keyword evidence="1" id="KW-0677">Repeat</keyword>
<dbReference type="GO" id="GO:0008380">
    <property type="term" value="P:RNA splicing"/>
    <property type="evidence" value="ECO:0007669"/>
    <property type="project" value="InterPro"/>
</dbReference>
<evidence type="ECO:0000256" key="1">
    <source>
        <dbReference type="ARBA" id="ARBA00022737"/>
    </source>
</evidence>
<dbReference type="Pfam" id="PF12854">
    <property type="entry name" value="PPR_1"/>
    <property type="match status" value="1"/>
</dbReference>
<dbReference type="Pfam" id="PF13041">
    <property type="entry name" value="PPR_2"/>
    <property type="match status" value="2"/>
</dbReference>
<dbReference type="SUPFAM" id="SSF81901">
    <property type="entry name" value="HCP-like"/>
    <property type="match status" value="1"/>
</dbReference>
<dbReference type="OrthoDB" id="185373at2759"/>
<evidence type="ECO:0000313" key="3">
    <source>
        <dbReference type="Proteomes" id="UP000515151"/>
    </source>
</evidence>
<dbReference type="Pfam" id="PF01535">
    <property type="entry name" value="PPR"/>
    <property type="match status" value="3"/>
</dbReference>
<proteinExistence type="predicted"/>
<organism evidence="3 4">
    <name type="scientific">Punica granatum</name>
    <name type="common">Pomegranate</name>
    <dbReference type="NCBI Taxonomy" id="22663"/>
    <lineage>
        <taxon>Eukaryota</taxon>
        <taxon>Viridiplantae</taxon>
        <taxon>Streptophyta</taxon>
        <taxon>Embryophyta</taxon>
        <taxon>Tracheophyta</taxon>
        <taxon>Spermatophyta</taxon>
        <taxon>Magnoliopsida</taxon>
        <taxon>eudicotyledons</taxon>
        <taxon>Gunneridae</taxon>
        <taxon>Pentapetalae</taxon>
        <taxon>rosids</taxon>
        <taxon>malvids</taxon>
        <taxon>Myrtales</taxon>
        <taxon>Lythraceae</taxon>
        <taxon>Punica</taxon>
    </lineage>
</organism>
<evidence type="ECO:0000313" key="4">
    <source>
        <dbReference type="RefSeq" id="XP_031374266.1"/>
    </source>
</evidence>
<dbReference type="Proteomes" id="UP000515151">
    <property type="component" value="Chromosome 1"/>
</dbReference>
<feature type="repeat" description="PPR" evidence="2">
    <location>
        <begin position="293"/>
        <end position="327"/>
    </location>
</feature>
<dbReference type="InterPro" id="IPR044578">
    <property type="entry name" value="BIR6-like"/>
</dbReference>
<feature type="repeat" description="PPR" evidence="2">
    <location>
        <begin position="152"/>
        <end position="186"/>
    </location>
</feature>
<dbReference type="Gene3D" id="1.25.40.10">
    <property type="entry name" value="Tetratricopeptide repeat domain"/>
    <property type="match status" value="4"/>
</dbReference>
<dbReference type="InterPro" id="IPR002885">
    <property type="entry name" value="PPR_rpt"/>
</dbReference>
<reference evidence="3" key="1">
    <citation type="journal article" date="2020" name="Plant Biotechnol. J.">
        <title>The pomegranate (Punica granatum L.) draft genome dissects genetic divergence between soft- and hard-seeded cultivars.</title>
        <authorList>
            <person name="Luo X."/>
            <person name="Li H."/>
            <person name="Wu Z."/>
            <person name="Yao W."/>
            <person name="Zhao P."/>
            <person name="Cao D."/>
            <person name="Yu H."/>
            <person name="Li K."/>
            <person name="Poudel K."/>
            <person name="Zhao D."/>
            <person name="Zhang F."/>
            <person name="Xia X."/>
            <person name="Chen L."/>
            <person name="Wang Q."/>
            <person name="Jing D."/>
            <person name="Cao S."/>
        </authorList>
    </citation>
    <scope>NUCLEOTIDE SEQUENCE [LARGE SCALE GENOMIC DNA]</scope>
    <source>
        <strain evidence="3">cv. Tunisia</strain>
    </source>
</reference>
<feature type="repeat" description="PPR" evidence="2">
    <location>
        <begin position="223"/>
        <end position="257"/>
    </location>
</feature>
<dbReference type="PANTHER" id="PTHR47003">
    <property type="entry name" value="OS01G0970900 PROTEIN"/>
    <property type="match status" value="1"/>
</dbReference>
<reference evidence="4" key="2">
    <citation type="submission" date="2025-08" db="UniProtKB">
        <authorList>
            <consortium name="RefSeq"/>
        </authorList>
    </citation>
    <scope>IDENTIFICATION</scope>
    <source>
        <tissue evidence="4">Leaf</tissue>
    </source>
</reference>
<feature type="repeat" description="PPR" evidence="2">
    <location>
        <begin position="328"/>
        <end position="362"/>
    </location>
</feature>
<dbReference type="PANTHER" id="PTHR47003:SF11">
    <property type="entry name" value="PPR SUPERFAMILY PROTEIN"/>
    <property type="match status" value="1"/>
</dbReference>
<name>A0A6P8BXC6_PUNGR</name>
<accession>A0A6P8BXC6</accession>
<feature type="repeat" description="PPR" evidence="2">
    <location>
        <begin position="363"/>
        <end position="397"/>
    </location>
</feature>
<feature type="repeat" description="PPR" evidence="2">
    <location>
        <begin position="258"/>
        <end position="292"/>
    </location>
</feature>
<dbReference type="GeneID" id="116188949"/>
<dbReference type="NCBIfam" id="TIGR00756">
    <property type="entry name" value="PPR"/>
    <property type="match status" value="8"/>
</dbReference>
<evidence type="ECO:0000256" key="2">
    <source>
        <dbReference type="PROSITE-ProRule" id="PRU00708"/>
    </source>
</evidence>
<dbReference type="RefSeq" id="XP_031374266.1">
    <property type="nucleotide sequence ID" value="XM_031518406.1"/>
</dbReference>
<dbReference type="InterPro" id="IPR011990">
    <property type="entry name" value="TPR-like_helical_dom_sf"/>
</dbReference>